<evidence type="ECO:0000313" key="12">
    <source>
        <dbReference type="EMBL" id="GAA3609009.1"/>
    </source>
</evidence>
<dbReference type="PROSITE" id="PS00793">
    <property type="entry name" value="DHPS_2"/>
    <property type="match status" value="1"/>
</dbReference>
<gene>
    <name evidence="12" type="primary">folP_2</name>
    <name evidence="12" type="ORF">GCM10022236_08310</name>
</gene>
<dbReference type="Proteomes" id="UP001501490">
    <property type="component" value="Unassembled WGS sequence"/>
</dbReference>
<evidence type="ECO:0000256" key="1">
    <source>
        <dbReference type="ARBA" id="ARBA00000012"/>
    </source>
</evidence>
<proteinExistence type="inferred from homology"/>
<evidence type="ECO:0000256" key="10">
    <source>
        <dbReference type="RuleBase" id="RU361205"/>
    </source>
</evidence>
<dbReference type="PROSITE" id="PS50972">
    <property type="entry name" value="PTERIN_BINDING"/>
    <property type="match status" value="1"/>
</dbReference>
<evidence type="ECO:0000256" key="2">
    <source>
        <dbReference type="ARBA" id="ARBA00001946"/>
    </source>
</evidence>
<dbReference type="InterPro" id="IPR011005">
    <property type="entry name" value="Dihydropteroate_synth-like_sf"/>
</dbReference>
<organism evidence="12 13">
    <name type="scientific">Microlunatus ginsengisoli</name>
    <dbReference type="NCBI Taxonomy" id="363863"/>
    <lineage>
        <taxon>Bacteria</taxon>
        <taxon>Bacillati</taxon>
        <taxon>Actinomycetota</taxon>
        <taxon>Actinomycetes</taxon>
        <taxon>Propionibacteriales</taxon>
        <taxon>Propionibacteriaceae</taxon>
        <taxon>Microlunatus</taxon>
    </lineage>
</organism>
<dbReference type="Pfam" id="PF00809">
    <property type="entry name" value="Pterin_bind"/>
    <property type="match status" value="1"/>
</dbReference>
<dbReference type="SUPFAM" id="SSF51717">
    <property type="entry name" value="Dihydropteroate synthetase-like"/>
    <property type="match status" value="1"/>
</dbReference>
<feature type="domain" description="Pterin-binding" evidence="11">
    <location>
        <begin position="16"/>
        <end position="274"/>
    </location>
</feature>
<dbReference type="NCBIfam" id="TIGR01496">
    <property type="entry name" value="DHPS"/>
    <property type="match status" value="1"/>
</dbReference>
<dbReference type="PROSITE" id="PS00792">
    <property type="entry name" value="DHPS_1"/>
    <property type="match status" value="1"/>
</dbReference>
<dbReference type="RefSeq" id="WP_344801829.1">
    <property type="nucleotide sequence ID" value="NZ_BAABAB010000006.1"/>
</dbReference>
<evidence type="ECO:0000256" key="4">
    <source>
        <dbReference type="ARBA" id="ARBA00009503"/>
    </source>
</evidence>
<dbReference type="InterPro" id="IPR006390">
    <property type="entry name" value="DHP_synth_dom"/>
</dbReference>
<reference evidence="13" key="1">
    <citation type="journal article" date="2019" name="Int. J. Syst. Evol. Microbiol.">
        <title>The Global Catalogue of Microorganisms (GCM) 10K type strain sequencing project: providing services to taxonomists for standard genome sequencing and annotation.</title>
        <authorList>
            <consortium name="The Broad Institute Genomics Platform"/>
            <consortium name="The Broad Institute Genome Sequencing Center for Infectious Disease"/>
            <person name="Wu L."/>
            <person name="Ma J."/>
        </authorList>
    </citation>
    <scope>NUCLEOTIDE SEQUENCE [LARGE SCALE GENOMIC DNA]</scope>
    <source>
        <strain evidence="13">JCM 16929</strain>
    </source>
</reference>
<comment type="caution">
    <text evidence="12">The sequence shown here is derived from an EMBL/GenBank/DDBJ whole genome shotgun (WGS) entry which is preliminary data.</text>
</comment>
<dbReference type="PANTHER" id="PTHR20941:SF1">
    <property type="entry name" value="FOLIC ACID SYNTHESIS PROTEIN FOL1"/>
    <property type="match status" value="1"/>
</dbReference>
<dbReference type="PANTHER" id="PTHR20941">
    <property type="entry name" value="FOLATE SYNTHESIS PROTEINS"/>
    <property type="match status" value="1"/>
</dbReference>
<name>A0ABP6ZIN0_9ACTN</name>
<keyword evidence="8 10" id="KW-0460">Magnesium</keyword>
<evidence type="ECO:0000256" key="6">
    <source>
        <dbReference type="ARBA" id="ARBA00022679"/>
    </source>
</evidence>
<comment type="pathway">
    <text evidence="3 10">Cofactor biosynthesis; tetrahydrofolate biosynthesis; 7,8-dihydrofolate from 2-amino-4-hydroxy-6-hydroxymethyl-7,8-dihydropteridine diphosphate and 4-aminobenzoate: step 1/2.</text>
</comment>
<evidence type="ECO:0000313" key="13">
    <source>
        <dbReference type="Proteomes" id="UP001501490"/>
    </source>
</evidence>
<comment type="cofactor">
    <cofactor evidence="2 10">
        <name>Mg(2+)</name>
        <dbReference type="ChEBI" id="CHEBI:18420"/>
    </cofactor>
</comment>
<evidence type="ECO:0000256" key="9">
    <source>
        <dbReference type="ARBA" id="ARBA00022909"/>
    </source>
</evidence>
<comment type="similarity">
    <text evidence="4 10">Belongs to the DHPS family.</text>
</comment>
<dbReference type="EMBL" id="BAABAB010000006">
    <property type="protein sequence ID" value="GAA3609009.1"/>
    <property type="molecule type" value="Genomic_DNA"/>
</dbReference>
<evidence type="ECO:0000256" key="3">
    <source>
        <dbReference type="ARBA" id="ARBA00004763"/>
    </source>
</evidence>
<protein>
    <recommendedName>
        <fullName evidence="5 10">Dihydropteroate synthase</fullName>
        <shortName evidence="10">DHPS</shortName>
        <ecNumber evidence="5 10">2.5.1.15</ecNumber>
    </recommendedName>
    <alternativeName>
        <fullName evidence="10">Dihydropteroate pyrophosphorylase</fullName>
    </alternativeName>
</protein>
<keyword evidence="9 10" id="KW-0289">Folate biosynthesis</keyword>
<dbReference type="EC" id="2.5.1.15" evidence="5 10"/>
<evidence type="ECO:0000256" key="7">
    <source>
        <dbReference type="ARBA" id="ARBA00022723"/>
    </source>
</evidence>
<dbReference type="Gene3D" id="3.20.20.20">
    <property type="entry name" value="Dihydropteroate synthase-like"/>
    <property type="match status" value="1"/>
</dbReference>
<comment type="function">
    <text evidence="10">Catalyzes the condensation of para-aminobenzoate (pABA) with 6-hydroxymethyl-7,8-dihydropterin diphosphate (DHPt-PP) to form 7,8-dihydropteroate (H2Pte), the immediate precursor of folate derivatives.</text>
</comment>
<evidence type="ECO:0000256" key="8">
    <source>
        <dbReference type="ARBA" id="ARBA00022842"/>
    </source>
</evidence>
<comment type="catalytic activity">
    <reaction evidence="1">
        <text>(7,8-dihydropterin-6-yl)methyl diphosphate + 4-aminobenzoate = 7,8-dihydropteroate + diphosphate</text>
        <dbReference type="Rhea" id="RHEA:19949"/>
        <dbReference type="ChEBI" id="CHEBI:17836"/>
        <dbReference type="ChEBI" id="CHEBI:17839"/>
        <dbReference type="ChEBI" id="CHEBI:33019"/>
        <dbReference type="ChEBI" id="CHEBI:72950"/>
        <dbReference type="EC" id="2.5.1.15"/>
    </reaction>
</comment>
<keyword evidence="6 10" id="KW-0808">Transferase</keyword>
<evidence type="ECO:0000259" key="11">
    <source>
        <dbReference type="PROSITE" id="PS50972"/>
    </source>
</evidence>
<dbReference type="InterPro" id="IPR045031">
    <property type="entry name" value="DHP_synth-like"/>
</dbReference>
<dbReference type="InterPro" id="IPR000489">
    <property type="entry name" value="Pterin-binding_dom"/>
</dbReference>
<sequence length="283" mass="29875">MQPLSRVTGLPAPGRTVIVGVVNVTPDSFSDGGEFLDPDAAIRHGLELMAEGADVIDVGGESTRPGAVRPTTEVELRRVLPVVSALAEAGAVVSIDTMRPVVAAAAIEAGARLVNDVSGGRAEPDLLRLVAEAELPYICMHWRGHSVDMESKADYVDVVADVIAEVSVQLEACVAAGITPDRLIVDPGLGFAKTGEHNWELLQRLDELDVLGVPLLIGASRKRFLGTLLAGPDGAPRTARERDAASVALTALLAERGVWGVRVHAVRDSRDAADVVARFVRRP</sequence>
<evidence type="ECO:0000256" key="5">
    <source>
        <dbReference type="ARBA" id="ARBA00012458"/>
    </source>
</evidence>
<keyword evidence="7 10" id="KW-0479">Metal-binding</keyword>
<accession>A0ABP6ZIN0</accession>
<dbReference type="CDD" id="cd00739">
    <property type="entry name" value="DHPS"/>
    <property type="match status" value="1"/>
</dbReference>
<keyword evidence="13" id="KW-1185">Reference proteome</keyword>